<name>A0A9J6BW45_POLVA</name>
<dbReference type="GO" id="GO:0030134">
    <property type="term" value="C:COPII-coated ER to Golgi transport vesicle"/>
    <property type="evidence" value="ECO:0007669"/>
    <property type="project" value="TreeGrafter"/>
</dbReference>
<dbReference type="InterPro" id="IPR057826">
    <property type="entry name" value="WWE_C20G8.02"/>
</dbReference>
<dbReference type="SMART" id="SM01127">
    <property type="entry name" value="DDHD"/>
    <property type="match status" value="1"/>
</dbReference>
<dbReference type="InterPro" id="IPR037197">
    <property type="entry name" value="WWE_dom_sf"/>
</dbReference>
<comment type="similarity">
    <text evidence="1">Belongs to the PA-PLA1 family.</text>
</comment>
<dbReference type="SUPFAM" id="SSF117839">
    <property type="entry name" value="WWE domain"/>
    <property type="match status" value="1"/>
</dbReference>
<accession>A0A9J6BW45</accession>
<organism evidence="4 5">
    <name type="scientific">Polypedilum vanderplanki</name>
    <name type="common">Sleeping chironomid midge</name>
    <dbReference type="NCBI Taxonomy" id="319348"/>
    <lineage>
        <taxon>Eukaryota</taxon>
        <taxon>Metazoa</taxon>
        <taxon>Ecdysozoa</taxon>
        <taxon>Arthropoda</taxon>
        <taxon>Hexapoda</taxon>
        <taxon>Insecta</taxon>
        <taxon>Pterygota</taxon>
        <taxon>Neoptera</taxon>
        <taxon>Endopterygota</taxon>
        <taxon>Diptera</taxon>
        <taxon>Nematocera</taxon>
        <taxon>Chironomoidea</taxon>
        <taxon>Chironomidae</taxon>
        <taxon>Chironominae</taxon>
        <taxon>Polypedilum</taxon>
        <taxon>Polypedilum</taxon>
    </lineage>
</organism>
<keyword evidence="5" id="KW-1185">Reference proteome</keyword>
<dbReference type="InterPro" id="IPR004177">
    <property type="entry name" value="DDHD_dom"/>
</dbReference>
<comment type="caution">
    <text evidence="4">The sequence shown here is derived from an EMBL/GenBank/DDBJ whole genome shotgun (WGS) entry which is preliminary data.</text>
</comment>
<dbReference type="PROSITE" id="PS51043">
    <property type="entry name" value="DDHD"/>
    <property type="match status" value="1"/>
</dbReference>
<dbReference type="PROSITE" id="PS50918">
    <property type="entry name" value="WWE"/>
    <property type="match status" value="1"/>
</dbReference>
<dbReference type="GO" id="GO:0004620">
    <property type="term" value="F:phospholipase activity"/>
    <property type="evidence" value="ECO:0007669"/>
    <property type="project" value="TreeGrafter"/>
</dbReference>
<dbReference type="Pfam" id="PF23464">
    <property type="entry name" value="WWE_3"/>
    <property type="match status" value="1"/>
</dbReference>
<protein>
    <recommendedName>
        <fullName evidence="6">Phospholipase DDHD2</fullName>
    </recommendedName>
</protein>
<evidence type="ECO:0000313" key="4">
    <source>
        <dbReference type="EMBL" id="KAG5674108.1"/>
    </source>
</evidence>
<dbReference type="InterPro" id="IPR004170">
    <property type="entry name" value="WWE_dom"/>
</dbReference>
<reference evidence="4" key="1">
    <citation type="submission" date="2021-03" db="EMBL/GenBank/DDBJ databases">
        <title>Chromosome level genome of the anhydrobiotic midge Polypedilum vanderplanki.</title>
        <authorList>
            <person name="Yoshida Y."/>
            <person name="Kikawada T."/>
            <person name="Gusev O."/>
        </authorList>
    </citation>
    <scope>NUCLEOTIDE SEQUENCE</scope>
    <source>
        <strain evidence="4">NIAS01</strain>
        <tissue evidence="4">Whole body or cell culture</tissue>
    </source>
</reference>
<dbReference type="PANTHER" id="PTHR23509">
    <property type="entry name" value="PA-PL1 PHOSPHOLIPASE FAMILY"/>
    <property type="match status" value="1"/>
</dbReference>
<feature type="domain" description="DDHD" evidence="3">
    <location>
        <begin position="404"/>
        <end position="609"/>
    </location>
</feature>
<dbReference type="InterPro" id="IPR057825">
    <property type="entry name" value="WWE_SEC23-DDH2"/>
</dbReference>
<dbReference type="EMBL" id="JADBJN010000003">
    <property type="protein sequence ID" value="KAG5674108.1"/>
    <property type="molecule type" value="Genomic_DNA"/>
</dbReference>
<dbReference type="Proteomes" id="UP001107558">
    <property type="component" value="Chromosome 3"/>
</dbReference>
<feature type="domain" description="WWE" evidence="2">
    <location>
        <begin position="12"/>
        <end position="95"/>
    </location>
</feature>
<dbReference type="AlphaFoldDB" id="A0A9J6BW45"/>
<proteinExistence type="inferred from homology"/>
<dbReference type="PANTHER" id="PTHR23509:SF10">
    <property type="entry name" value="LD21067P"/>
    <property type="match status" value="1"/>
</dbReference>
<gene>
    <name evidence="4" type="ORF">PVAND_004093</name>
</gene>
<evidence type="ECO:0000259" key="2">
    <source>
        <dbReference type="PROSITE" id="PS50918"/>
    </source>
</evidence>
<dbReference type="GO" id="GO:0046872">
    <property type="term" value="F:metal ion binding"/>
    <property type="evidence" value="ECO:0007669"/>
    <property type="project" value="InterPro"/>
</dbReference>
<evidence type="ECO:0000256" key="1">
    <source>
        <dbReference type="ARBA" id="ARBA00038464"/>
    </source>
</evidence>
<dbReference type="InterPro" id="IPR058055">
    <property type="entry name" value="PA-PLA1"/>
</dbReference>
<evidence type="ECO:0000259" key="3">
    <source>
        <dbReference type="PROSITE" id="PS51043"/>
    </source>
</evidence>
<evidence type="ECO:0008006" key="6">
    <source>
        <dbReference type="Google" id="ProtNLM"/>
    </source>
</evidence>
<dbReference type="Pfam" id="PF23463">
    <property type="entry name" value="WWE_2"/>
    <property type="match status" value="1"/>
</dbReference>
<dbReference type="OrthoDB" id="69269at2759"/>
<evidence type="ECO:0000313" key="5">
    <source>
        <dbReference type="Proteomes" id="UP001107558"/>
    </source>
</evidence>
<dbReference type="Pfam" id="PF02862">
    <property type="entry name" value="DDHD"/>
    <property type="match status" value="1"/>
</dbReference>
<sequence length="645" mass="74545">MSSKENVIEEDVATSEFDKGRLLRHWFYEHILHGKKRWTPFSFIDSQALEEAFQNNNNGKENRIVTTDQGRFEVNIDERLRQPVYWTEEATQVRRASWFYKLDSSWFPYEEGIAELLESEYQEAIASNEWHRKIDLPNKEQVVFHDPNVMVHFQQQLTSDSWGSPQLNSIAKPRVVKRGIDDFHIDEGDCDKVDHLLFMVHGIGSVCDLRLRTVEEVVDEFRSIAQQLIQAHYRSSYDEGKIGRIEVLPVSWYKALHSEDNGIDEKLRSITLESIPRLRNFTNETLLDVLFYTSPIFSQNIVDTVAKALNKKYSMFINRNPNFKGRVSLAGHSLGSLILFDLLCHQKPTEMNEENLENPDEPKSPIIMKKIFMHQPVTRTQSKPIDYHFGLSGTGQALMQYPSLIFDVQNFFALGSPIGMFVTIRGIDKLGLEFRLPTCNSFFNIFHPYDPVAYRIEALVNPELSTVPPSLIPHHKGRKRMHLELKETFQQVSAEVKTKLLTSFRNVTDTVYALNPLNKNINQKAIEKDVEQILNKQLSEEKAEKIESPTIENPRKINLGVLNQGRRFDYVLQEAPFEILNEYLFALSSHMVYWDSADTILFIVKEIYSSMNIEADKEVPQHTLTIERPISRSSTELLVPSTSTT</sequence>